<sequence length="208" mass="23186">MQEPTVYIVDDDADLRDSLRWLMETVGLRVRAFGTAAEFLRESPPDGPGCLVFDVRMPGKSGLDLFEELVGRGEGRPAIFMTAFADVPMAIRAMKSGAVEFVEKPFNRQELLDKVQRAIDEDARRRALLVDREAIDARFRSLTEKEREVLDLIKGGLPNKAIAARLAITPRAVEMRRAGLMRKLAARSLAELLRLAYGRDAEGSEAGR</sequence>
<dbReference type="CDD" id="cd17537">
    <property type="entry name" value="REC_FixJ"/>
    <property type="match status" value="1"/>
</dbReference>
<dbReference type="GO" id="GO:0006355">
    <property type="term" value="P:regulation of DNA-templated transcription"/>
    <property type="evidence" value="ECO:0007669"/>
    <property type="project" value="InterPro"/>
</dbReference>
<keyword evidence="4" id="KW-0238">DNA-binding</keyword>
<dbReference type="PROSITE" id="PS50043">
    <property type="entry name" value="HTH_LUXR_2"/>
    <property type="match status" value="1"/>
</dbReference>
<dbReference type="InterPro" id="IPR011006">
    <property type="entry name" value="CheY-like_superfamily"/>
</dbReference>
<dbReference type="EMBL" id="CP036426">
    <property type="protein sequence ID" value="QDV35734.1"/>
    <property type="molecule type" value="Genomic_DNA"/>
</dbReference>
<dbReference type="Gene3D" id="3.40.50.2300">
    <property type="match status" value="1"/>
</dbReference>
<dbReference type="SUPFAM" id="SSF46894">
    <property type="entry name" value="C-terminal effector domain of the bipartite response regulators"/>
    <property type="match status" value="1"/>
</dbReference>
<dbReference type="Pfam" id="PF00196">
    <property type="entry name" value="GerE"/>
    <property type="match status" value="1"/>
</dbReference>
<feature type="modified residue" description="4-aspartylphosphate" evidence="6">
    <location>
        <position position="54"/>
    </location>
</feature>
<protein>
    <submittedName>
        <fullName evidence="9">Transcriptional regulatory protein FixJ</fullName>
    </submittedName>
</protein>
<evidence type="ECO:0000313" key="10">
    <source>
        <dbReference type="Proteomes" id="UP000317835"/>
    </source>
</evidence>
<dbReference type="SMART" id="SM00448">
    <property type="entry name" value="REC"/>
    <property type="match status" value="1"/>
</dbReference>
<evidence type="ECO:0000256" key="4">
    <source>
        <dbReference type="ARBA" id="ARBA00023125"/>
    </source>
</evidence>
<keyword evidence="1 6" id="KW-0597">Phosphoprotein</keyword>
<evidence type="ECO:0000259" key="8">
    <source>
        <dbReference type="PROSITE" id="PS50110"/>
    </source>
</evidence>
<feature type="domain" description="HTH luxR-type" evidence="7">
    <location>
        <begin position="135"/>
        <end position="200"/>
    </location>
</feature>
<dbReference type="KEGG" id="tpla:ElP_36400"/>
<dbReference type="OrthoDB" id="271936at2"/>
<dbReference type="InterPro" id="IPR001789">
    <property type="entry name" value="Sig_transdc_resp-reg_receiver"/>
</dbReference>
<dbReference type="SUPFAM" id="SSF52172">
    <property type="entry name" value="CheY-like"/>
    <property type="match status" value="1"/>
</dbReference>
<evidence type="ECO:0000256" key="6">
    <source>
        <dbReference type="PROSITE-ProRule" id="PRU00169"/>
    </source>
</evidence>
<dbReference type="AlphaFoldDB" id="A0A518H4H5"/>
<dbReference type="PRINTS" id="PR00038">
    <property type="entry name" value="HTHLUXR"/>
</dbReference>
<organism evidence="9 10">
    <name type="scientific">Tautonia plasticadhaerens</name>
    <dbReference type="NCBI Taxonomy" id="2527974"/>
    <lineage>
        <taxon>Bacteria</taxon>
        <taxon>Pseudomonadati</taxon>
        <taxon>Planctomycetota</taxon>
        <taxon>Planctomycetia</taxon>
        <taxon>Isosphaerales</taxon>
        <taxon>Isosphaeraceae</taxon>
        <taxon>Tautonia</taxon>
    </lineage>
</organism>
<keyword evidence="5" id="KW-0804">Transcription</keyword>
<gene>
    <name evidence="9" type="primary">fixJ</name>
    <name evidence="9" type="ORF">ElP_36400</name>
</gene>
<dbReference type="GO" id="GO:0003677">
    <property type="term" value="F:DNA binding"/>
    <property type="evidence" value="ECO:0007669"/>
    <property type="project" value="UniProtKB-KW"/>
</dbReference>
<dbReference type="Proteomes" id="UP000317835">
    <property type="component" value="Chromosome"/>
</dbReference>
<keyword evidence="2" id="KW-0902">Two-component regulatory system</keyword>
<evidence type="ECO:0000259" key="7">
    <source>
        <dbReference type="PROSITE" id="PS50043"/>
    </source>
</evidence>
<dbReference type="FunFam" id="3.40.50.2300:FF:000018">
    <property type="entry name" value="DNA-binding transcriptional regulator NtrC"/>
    <property type="match status" value="1"/>
</dbReference>
<keyword evidence="10" id="KW-1185">Reference proteome</keyword>
<dbReference type="InterPro" id="IPR016032">
    <property type="entry name" value="Sig_transdc_resp-reg_C-effctor"/>
</dbReference>
<reference evidence="9 10" key="1">
    <citation type="submission" date="2019-02" db="EMBL/GenBank/DDBJ databases">
        <title>Deep-cultivation of Planctomycetes and their phenomic and genomic characterization uncovers novel biology.</title>
        <authorList>
            <person name="Wiegand S."/>
            <person name="Jogler M."/>
            <person name="Boedeker C."/>
            <person name="Pinto D."/>
            <person name="Vollmers J."/>
            <person name="Rivas-Marin E."/>
            <person name="Kohn T."/>
            <person name="Peeters S.H."/>
            <person name="Heuer A."/>
            <person name="Rast P."/>
            <person name="Oberbeckmann S."/>
            <person name="Bunk B."/>
            <person name="Jeske O."/>
            <person name="Meyerdierks A."/>
            <person name="Storesund J.E."/>
            <person name="Kallscheuer N."/>
            <person name="Luecker S."/>
            <person name="Lage O.M."/>
            <person name="Pohl T."/>
            <person name="Merkel B.J."/>
            <person name="Hornburger P."/>
            <person name="Mueller R.-W."/>
            <person name="Bruemmer F."/>
            <person name="Labrenz M."/>
            <person name="Spormann A.M."/>
            <person name="Op den Camp H."/>
            <person name="Overmann J."/>
            <person name="Amann R."/>
            <person name="Jetten M.S.M."/>
            <person name="Mascher T."/>
            <person name="Medema M.H."/>
            <person name="Devos D.P."/>
            <person name="Kaster A.-K."/>
            <person name="Ovreas L."/>
            <person name="Rohde M."/>
            <person name="Galperin M.Y."/>
            <person name="Jogler C."/>
        </authorList>
    </citation>
    <scope>NUCLEOTIDE SEQUENCE [LARGE SCALE GENOMIC DNA]</scope>
    <source>
        <strain evidence="9 10">ElP</strain>
    </source>
</reference>
<dbReference type="GO" id="GO:0000160">
    <property type="term" value="P:phosphorelay signal transduction system"/>
    <property type="evidence" value="ECO:0007669"/>
    <property type="project" value="UniProtKB-KW"/>
</dbReference>
<dbReference type="InterPro" id="IPR036388">
    <property type="entry name" value="WH-like_DNA-bd_sf"/>
</dbReference>
<dbReference type="RefSeq" id="WP_145278521.1">
    <property type="nucleotide sequence ID" value="NZ_CP036426.1"/>
</dbReference>
<evidence type="ECO:0000256" key="2">
    <source>
        <dbReference type="ARBA" id="ARBA00023012"/>
    </source>
</evidence>
<dbReference type="CDD" id="cd06170">
    <property type="entry name" value="LuxR_C_like"/>
    <property type="match status" value="1"/>
</dbReference>
<evidence type="ECO:0000256" key="5">
    <source>
        <dbReference type="ARBA" id="ARBA00023163"/>
    </source>
</evidence>
<accession>A0A518H4H5</accession>
<dbReference type="PANTHER" id="PTHR44688:SF16">
    <property type="entry name" value="DNA-BINDING TRANSCRIPTIONAL ACTIVATOR DEVR_DOSR"/>
    <property type="match status" value="1"/>
</dbReference>
<proteinExistence type="predicted"/>
<evidence type="ECO:0000256" key="3">
    <source>
        <dbReference type="ARBA" id="ARBA00023015"/>
    </source>
</evidence>
<evidence type="ECO:0000313" key="9">
    <source>
        <dbReference type="EMBL" id="QDV35734.1"/>
    </source>
</evidence>
<dbReference type="Gene3D" id="1.10.10.10">
    <property type="entry name" value="Winged helix-like DNA-binding domain superfamily/Winged helix DNA-binding domain"/>
    <property type="match status" value="1"/>
</dbReference>
<keyword evidence="3" id="KW-0805">Transcription regulation</keyword>
<dbReference type="InterPro" id="IPR000792">
    <property type="entry name" value="Tscrpt_reg_LuxR_C"/>
</dbReference>
<dbReference type="Pfam" id="PF00072">
    <property type="entry name" value="Response_reg"/>
    <property type="match status" value="1"/>
</dbReference>
<evidence type="ECO:0000256" key="1">
    <source>
        <dbReference type="ARBA" id="ARBA00022553"/>
    </source>
</evidence>
<feature type="domain" description="Response regulatory" evidence="8">
    <location>
        <begin position="5"/>
        <end position="119"/>
    </location>
</feature>
<dbReference type="PROSITE" id="PS50110">
    <property type="entry name" value="RESPONSE_REGULATORY"/>
    <property type="match status" value="1"/>
</dbReference>
<dbReference type="SMART" id="SM00421">
    <property type="entry name" value="HTH_LUXR"/>
    <property type="match status" value="1"/>
</dbReference>
<dbReference type="PANTHER" id="PTHR44688">
    <property type="entry name" value="DNA-BINDING TRANSCRIPTIONAL ACTIVATOR DEVR_DOSR"/>
    <property type="match status" value="1"/>
</dbReference>
<name>A0A518H4H5_9BACT</name>